<dbReference type="InterPro" id="IPR016181">
    <property type="entry name" value="Acyl_CoA_acyltransferase"/>
</dbReference>
<dbReference type="InterPro" id="IPR029062">
    <property type="entry name" value="Class_I_gatase-like"/>
</dbReference>
<dbReference type="InterPro" id="IPR042279">
    <property type="entry name" value="Pep_M60_3"/>
</dbReference>
<comment type="caution">
    <text evidence="5">The sequence shown here is derived from an EMBL/GenBank/DDBJ whole genome shotgun (WGS) entry which is preliminary data.</text>
</comment>
<evidence type="ECO:0000313" key="5">
    <source>
        <dbReference type="EMBL" id="MBN3274200.1"/>
    </source>
</evidence>
<evidence type="ECO:0000256" key="2">
    <source>
        <dbReference type="SAM" id="MobiDB-lite"/>
    </source>
</evidence>
<dbReference type="InterPro" id="IPR000182">
    <property type="entry name" value="GNAT_dom"/>
</dbReference>
<evidence type="ECO:0000259" key="3">
    <source>
        <dbReference type="PROSITE" id="PS51186"/>
    </source>
</evidence>
<dbReference type="InterPro" id="IPR035423">
    <property type="entry name" value="M60-like_N"/>
</dbReference>
<dbReference type="Pfam" id="PF17291">
    <property type="entry name" value="M60-like_N"/>
    <property type="match status" value="1"/>
</dbReference>
<evidence type="ECO:0000256" key="1">
    <source>
        <dbReference type="ARBA" id="ARBA00009770"/>
    </source>
</evidence>
<feature type="domain" description="Peptidase M60" evidence="4">
    <location>
        <begin position="536"/>
        <end position="833"/>
    </location>
</feature>
<keyword evidence="6" id="KW-1185">Reference proteome</keyword>
<dbReference type="InterPro" id="IPR031161">
    <property type="entry name" value="Peptidase_M60_dom"/>
</dbReference>
<proteinExistence type="inferred from homology"/>
<dbReference type="Gene3D" id="3.40.390.80">
    <property type="entry name" value="Peptidase M60, enhancin-like domain 2"/>
    <property type="match status" value="1"/>
</dbReference>
<dbReference type="SMART" id="SM01276">
    <property type="entry name" value="M60-like"/>
    <property type="match status" value="1"/>
</dbReference>
<comment type="similarity">
    <text evidence="1">Belongs to the TCAF family.</text>
</comment>
<evidence type="ECO:0000313" key="6">
    <source>
        <dbReference type="Proteomes" id="UP001166093"/>
    </source>
</evidence>
<dbReference type="Gene3D" id="3.40.630.30">
    <property type="match status" value="1"/>
</dbReference>
<feature type="domain" description="N-acetyltransferase" evidence="3">
    <location>
        <begin position="898"/>
        <end position="1041"/>
    </location>
</feature>
<dbReference type="PANTHER" id="PTHR15730:SF5">
    <property type="entry name" value="SI:CH211-210B2.2-RELATED"/>
    <property type="match status" value="1"/>
</dbReference>
<evidence type="ECO:0000259" key="4">
    <source>
        <dbReference type="PROSITE" id="PS51723"/>
    </source>
</evidence>
<gene>
    <name evidence="5" type="primary">Tcaf2</name>
    <name evidence="5" type="ORF">GTO93_0000850</name>
</gene>
<dbReference type="PROSITE" id="PS51723">
    <property type="entry name" value="PEPTIDASE_M60"/>
    <property type="match status" value="1"/>
</dbReference>
<dbReference type="SUPFAM" id="SSF52317">
    <property type="entry name" value="Class I glutamine amidotransferase-like"/>
    <property type="match status" value="2"/>
</dbReference>
<feature type="non-terminal residue" evidence="5">
    <location>
        <position position="1117"/>
    </location>
</feature>
<dbReference type="Pfam" id="PF13402">
    <property type="entry name" value="Peptidase_M60"/>
    <property type="match status" value="1"/>
</dbReference>
<reference evidence="5" key="1">
    <citation type="journal article" date="2021" name="Cell">
        <title>Tracing the genetic footprints of vertebrate landing in non-teleost ray-finned fishes.</title>
        <authorList>
            <person name="Bi X."/>
            <person name="Wang K."/>
            <person name="Yang L."/>
            <person name="Pan H."/>
            <person name="Jiang H."/>
            <person name="Wei Q."/>
            <person name="Fang M."/>
            <person name="Yu H."/>
            <person name="Zhu C."/>
            <person name="Cai Y."/>
            <person name="He Y."/>
            <person name="Gan X."/>
            <person name="Zeng H."/>
            <person name="Yu D."/>
            <person name="Zhu Y."/>
            <person name="Jiang H."/>
            <person name="Qiu Q."/>
            <person name="Yang H."/>
            <person name="Zhang Y.E."/>
            <person name="Wang W."/>
            <person name="Zhu M."/>
            <person name="He S."/>
            <person name="Zhang G."/>
        </authorList>
    </citation>
    <scope>NUCLEOTIDE SEQUENCE</scope>
    <source>
        <strain evidence="5">Pddl_001</strain>
    </source>
</reference>
<dbReference type="InterPro" id="IPR051244">
    <property type="entry name" value="TCAF"/>
</dbReference>
<name>A0ABS2XJZ1_POLSP</name>
<dbReference type="EMBL" id="JAAWVQ010037778">
    <property type="protein sequence ID" value="MBN3274200.1"/>
    <property type="molecule type" value="Genomic_DNA"/>
</dbReference>
<dbReference type="PROSITE" id="PS51186">
    <property type="entry name" value="GNAT"/>
    <property type="match status" value="1"/>
</dbReference>
<protein>
    <submittedName>
        <fullName evidence="5">TCAF2 factor</fullName>
    </submittedName>
</protein>
<feature type="region of interest" description="Disordered" evidence="2">
    <location>
        <begin position="1045"/>
        <end position="1102"/>
    </location>
</feature>
<sequence>MDPTALYNALVKGVEVFKFTGNPVPSELLLIGDRALPVAVNDKGQVLIAVSHYGRGRVAVLAHEGYLSDPSFARFLQNAIGWLIPTPGASVGVQAGLESLVQHLASSGSSVKCAPFSASLGVYCMDAYSVHEAEELIKFVKSGGGLLIAGQAWHWSSTHPGEDVLLAFPGNKVTSVSGIYFTAKYGDKGVFPVSSGIPLSSLDVSHGKDIKHDLKLLLDGVIDFNLNYGSVPSALLVHGPLAFPIVLDSSNRAILAAAHYGKGRIVVLSHESQLSHPPLKKFVLNAVRWLGAAKPGKIGVQSNLAVLHQHLSEEGCCCQVSELQDGMSVYCCTSYSDHQAAEIHEFVTEGGGLLIGGQAWWWSHSNKEQDAVAGYPGNKILNKFGISITASTLKSTVYQAPSAQEAALLYHFQKALSNFREHVHRNKPLGALEPCVKTLGNDCTAFLRMKAHKSPRYLMMCQILTELVTKTGIPQASTCNPVTNPKEIMLLKLGTELYSELLCQEALGPVLMRSIPELIAEPAVQVQVNGTIEGCSAWRSTGLFISPGTRAHIIVPSAVTGAGWQAQTGCHSDDLSDKEKLKRPPVMIRRFPIKRERTAVSSLWGGLIYIVVPAGSQLGPVNITVQGAVRAPFFKAGQSSISEWQRTVRHYSAPWAELEADSIILTVPSDSVRHLDDPEPLLCLWNRITRGIAELAARPHPFPRPERIVADVQICWMHSGYPIMLHLDSVKEIACLDFMTSNSIWGPIHELGHNQQSAAWEFPPHTTEATCNLWSVYIHEKVLGTPRCQAHEMLRPESRRKGIQNYMRNGARLDQWEVWVCLETYLQLQEGFGWEPFIQLFSDYQQISSAAKLDKAGRMNLWVEKFSQQVKRNLLPFFKAWGWPVEKDLAQKLCDAEVTVVPLHRRPDLVGACADLVNSEWQRSRAARIHSLEKSCDSFPVCLVLVSRVDQLLGHARLSLVVGQPRSLFVETVVVSRELRGKGYGRRLMEATERYARSRGFWRLCLTTHDKQHFYAHLGFVLSEPVQNAGSMTTFMPMEVLQRFSQPPSTGREGDKLGLNRTSSPSPPHLSLTPPPPPPPLGLKTLGSQDPPAGQTLLETPYRDHKGQPIYWMKKEL</sequence>
<dbReference type="Proteomes" id="UP001166093">
    <property type="component" value="Unassembled WGS sequence"/>
</dbReference>
<feature type="non-terminal residue" evidence="5">
    <location>
        <position position="1"/>
    </location>
</feature>
<dbReference type="SUPFAM" id="SSF55729">
    <property type="entry name" value="Acyl-CoA N-acyltransferases (Nat)"/>
    <property type="match status" value="1"/>
</dbReference>
<dbReference type="Pfam" id="PF00583">
    <property type="entry name" value="Acetyltransf_1"/>
    <property type="match status" value="1"/>
</dbReference>
<organism evidence="5 6">
    <name type="scientific">Polyodon spathula</name>
    <name type="common">North American paddlefish</name>
    <name type="synonym">Squalus spathula</name>
    <dbReference type="NCBI Taxonomy" id="7913"/>
    <lineage>
        <taxon>Eukaryota</taxon>
        <taxon>Metazoa</taxon>
        <taxon>Chordata</taxon>
        <taxon>Craniata</taxon>
        <taxon>Vertebrata</taxon>
        <taxon>Euteleostomi</taxon>
        <taxon>Actinopterygii</taxon>
        <taxon>Chondrostei</taxon>
        <taxon>Acipenseriformes</taxon>
        <taxon>Polyodontidae</taxon>
        <taxon>Polyodon</taxon>
    </lineage>
</organism>
<dbReference type="CDD" id="cd04301">
    <property type="entry name" value="NAT_SF"/>
    <property type="match status" value="1"/>
</dbReference>
<feature type="compositionally biased region" description="Pro residues" evidence="2">
    <location>
        <begin position="1065"/>
        <end position="1081"/>
    </location>
</feature>
<dbReference type="PANTHER" id="PTHR15730">
    <property type="entry name" value="EXPERIMENTAL AUTOIMMUNE PROSTATITIS ANTIGEN 2-RELATED"/>
    <property type="match status" value="1"/>
</dbReference>
<accession>A0ABS2XJZ1</accession>
<dbReference type="Gene3D" id="1.10.390.30">
    <property type="entry name" value="Peptidase M60, enhancin-like domain 3"/>
    <property type="match status" value="1"/>
</dbReference>